<evidence type="ECO:0000256" key="7">
    <source>
        <dbReference type="ARBA" id="ARBA00022989"/>
    </source>
</evidence>
<keyword evidence="4" id="KW-0808">Transferase</keyword>
<dbReference type="GO" id="GO:0006493">
    <property type="term" value="P:protein O-linked glycosylation"/>
    <property type="evidence" value="ECO:0007669"/>
    <property type="project" value="TreeGrafter"/>
</dbReference>
<dbReference type="EMBL" id="CAUJNA010000733">
    <property type="protein sequence ID" value="CAJ1380632.1"/>
    <property type="molecule type" value="Genomic_DNA"/>
</dbReference>
<accession>A0AA36I4L0</accession>
<keyword evidence="6" id="KW-0735">Signal-anchor</keyword>
<reference evidence="10" key="1">
    <citation type="submission" date="2023-08" db="EMBL/GenBank/DDBJ databases">
        <authorList>
            <person name="Chen Y."/>
            <person name="Shah S."/>
            <person name="Dougan E. K."/>
            <person name="Thang M."/>
            <person name="Chan C."/>
        </authorList>
    </citation>
    <scope>NUCLEOTIDE SEQUENCE</scope>
</reference>
<proteinExistence type="inferred from homology"/>
<comment type="similarity">
    <text evidence="2">Belongs to the glycosyltransferase 31 family.</text>
</comment>
<protein>
    <recommendedName>
        <fullName evidence="12">Hexosyltransferase</fullName>
    </recommendedName>
</protein>
<dbReference type="PANTHER" id="PTHR11214:SF3">
    <property type="entry name" value="BETA-1,3-GALACTOSYLTRANSFERASE 6"/>
    <property type="match status" value="1"/>
</dbReference>
<evidence type="ECO:0000256" key="8">
    <source>
        <dbReference type="ARBA" id="ARBA00023034"/>
    </source>
</evidence>
<evidence type="ECO:0000256" key="1">
    <source>
        <dbReference type="ARBA" id="ARBA00004323"/>
    </source>
</evidence>
<dbReference type="InterPro" id="IPR002659">
    <property type="entry name" value="Glyco_trans_31"/>
</dbReference>
<evidence type="ECO:0000256" key="6">
    <source>
        <dbReference type="ARBA" id="ARBA00022968"/>
    </source>
</evidence>
<keyword evidence="11" id="KW-1185">Reference proteome</keyword>
<comment type="subcellular location">
    <subcellularLocation>
        <location evidence="1">Golgi apparatus membrane</location>
        <topology evidence="1">Single-pass type II membrane protein</topology>
    </subcellularLocation>
</comment>
<evidence type="ECO:0000313" key="11">
    <source>
        <dbReference type="Proteomes" id="UP001178507"/>
    </source>
</evidence>
<comment type="caution">
    <text evidence="10">The sequence shown here is derived from an EMBL/GenBank/DDBJ whole genome shotgun (WGS) entry which is preliminary data.</text>
</comment>
<organism evidence="10 11">
    <name type="scientific">Effrenium voratum</name>
    <dbReference type="NCBI Taxonomy" id="2562239"/>
    <lineage>
        <taxon>Eukaryota</taxon>
        <taxon>Sar</taxon>
        <taxon>Alveolata</taxon>
        <taxon>Dinophyceae</taxon>
        <taxon>Suessiales</taxon>
        <taxon>Symbiodiniaceae</taxon>
        <taxon>Effrenium</taxon>
    </lineage>
</organism>
<evidence type="ECO:0000256" key="3">
    <source>
        <dbReference type="ARBA" id="ARBA00022676"/>
    </source>
</evidence>
<name>A0AA36I4L0_9DINO</name>
<dbReference type="GO" id="GO:0016758">
    <property type="term" value="F:hexosyltransferase activity"/>
    <property type="evidence" value="ECO:0007669"/>
    <property type="project" value="InterPro"/>
</dbReference>
<evidence type="ECO:0000256" key="5">
    <source>
        <dbReference type="ARBA" id="ARBA00022692"/>
    </source>
</evidence>
<evidence type="ECO:0000256" key="2">
    <source>
        <dbReference type="ARBA" id="ARBA00008661"/>
    </source>
</evidence>
<dbReference type="GO" id="GO:0000139">
    <property type="term" value="C:Golgi membrane"/>
    <property type="evidence" value="ECO:0007669"/>
    <property type="project" value="UniProtKB-SubCell"/>
</dbReference>
<keyword evidence="7" id="KW-1133">Transmembrane helix</keyword>
<keyword evidence="3" id="KW-0328">Glycosyltransferase</keyword>
<dbReference type="AlphaFoldDB" id="A0AA36I4L0"/>
<dbReference type="Proteomes" id="UP001178507">
    <property type="component" value="Unassembled WGS sequence"/>
</dbReference>
<sequence>MGLRLGLLAAASAWRSECEIEGLDVQVAIHGLGSPPDPERRVCRVVWLDHKDLAGANPGELAGEVDYVFTDSRSFVPFRSRQGPVLFLENISEFRVPDDLDGTMAGKTELLSVLMPSPQRWDDLATEIHRQAMELMPEHVYTDDGDEDTRRRAFERYRFCLIPEDDSTRHSVSPLFIRSLYHTIAVFNGFVEVGAMVFNAIADFDSNDFSLTETMDTLKRHNRHIGALWHYQRIIQDQVLYRYNRPFEEKLYSQACSMCRLLADEPSPLVFVGIYSARRNFEKRQAVRDTWGRVLSSWNFRYRFFLGEASSGASSEERRMRREMEEHNDLVFLPVTEGYRMNSRKGLLFLEWIAQRAEAEFLLKTDDDAASVFGWLVSVYLRLEPVFRQLQHRVPAQYAWAIFDYISPVPREPDDNFYNPEEDFPFPVFPPYPRGVVRVLSMDVVRLLAKASQEGKLRMIFGDDPCIGVHLRQLLFDPHEPLPSLTLDDFDNRVFAMEPSCHHNLWSKMTNRTWAIHHVSPDQIRCMWQADLAAGYIQETDSGLRVEERNLDEFPDLCGCATDESFLDRSDLDKLQRETERVLED</sequence>
<dbReference type="Gene3D" id="3.90.550.50">
    <property type="match status" value="1"/>
</dbReference>
<evidence type="ECO:0008006" key="12">
    <source>
        <dbReference type="Google" id="ProtNLM"/>
    </source>
</evidence>
<gene>
    <name evidence="10" type="ORF">EVOR1521_LOCUS8530</name>
</gene>
<evidence type="ECO:0000313" key="10">
    <source>
        <dbReference type="EMBL" id="CAJ1380632.1"/>
    </source>
</evidence>
<evidence type="ECO:0000256" key="4">
    <source>
        <dbReference type="ARBA" id="ARBA00022679"/>
    </source>
</evidence>
<dbReference type="Pfam" id="PF01762">
    <property type="entry name" value="Galactosyl_T"/>
    <property type="match status" value="1"/>
</dbReference>
<evidence type="ECO:0000256" key="9">
    <source>
        <dbReference type="ARBA" id="ARBA00023136"/>
    </source>
</evidence>
<dbReference type="PANTHER" id="PTHR11214">
    <property type="entry name" value="BETA-1,3-N-ACETYLGLUCOSAMINYLTRANSFERASE"/>
    <property type="match status" value="1"/>
</dbReference>
<keyword evidence="8" id="KW-0333">Golgi apparatus</keyword>
<keyword evidence="5" id="KW-0812">Transmembrane</keyword>
<keyword evidence="9" id="KW-0472">Membrane</keyword>